<evidence type="ECO:0000256" key="3">
    <source>
        <dbReference type="ARBA" id="ARBA00022694"/>
    </source>
</evidence>
<dbReference type="GO" id="GO:0005737">
    <property type="term" value="C:cytoplasm"/>
    <property type="evidence" value="ECO:0007669"/>
    <property type="project" value="TreeGrafter"/>
</dbReference>
<reference evidence="8" key="1">
    <citation type="submission" date="2021-03" db="EMBL/GenBank/DDBJ databases">
        <authorList>
            <person name="Jaffe A."/>
        </authorList>
    </citation>
    <scope>NUCLEOTIDE SEQUENCE</scope>
    <source>
        <strain evidence="8">RIFCSPLOWO2_01_FULL_43_13</strain>
    </source>
</reference>
<sequence>MIALGIESTAHTFSAAVVEMTAEKKCNILSNEKDSHVTESGGLIPLELKKHHERVWEKVLQKALENSGKNWKEISLIAFASGPGIAPALMVGMQVAKKLALENKKPLLGVNHCVAHIEIGKALCGAKDPIVVYASGANTQIIGFETGYYRVFGETLDIGVGNLLDSFGRSLGLGFPAGPRLDEWYFEGKKLIELPYSVKGMDLVFSGLQTAAEQEWKKQSLGKSDAEKEQLKKDLAFSLLHTAFAELAEVTERALAHTEKREVLVVGGVGASRALKEMLEKMCKARDASLYITPLSVVVDNAAMIAWLGLLMQGSGEKQKIEEIDINPKWRTDQAKVSWIK</sequence>
<dbReference type="Proteomes" id="UP000680185">
    <property type="component" value="Unassembled WGS sequence"/>
</dbReference>
<dbReference type="EC" id="2.3.1.234" evidence="1"/>
<dbReference type="PANTHER" id="PTHR11735:SF14">
    <property type="entry name" value="TRNA N6-ADENOSINE THREONYLCARBAMOYLTRANSFERASE"/>
    <property type="match status" value="1"/>
</dbReference>
<dbReference type="InterPro" id="IPR000905">
    <property type="entry name" value="Gcp-like_dom"/>
</dbReference>
<dbReference type="GO" id="GO:0061711">
    <property type="term" value="F:tRNA N(6)-L-threonylcarbamoyladenine synthase activity"/>
    <property type="evidence" value="ECO:0007669"/>
    <property type="project" value="UniProtKB-EC"/>
</dbReference>
<evidence type="ECO:0000256" key="4">
    <source>
        <dbReference type="ARBA" id="ARBA00022723"/>
    </source>
</evidence>
<dbReference type="NCBIfam" id="TIGR03722">
    <property type="entry name" value="arch_KAE1"/>
    <property type="match status" value="1"/>
</dbReference>
<evidence type="ECO:0000256" key="1">
    <source>
        <dbReference type="ARBA" id="ARBA00012156"/>
    </source>
</evidence>
<keyword evidence="5" id="KW-0012">Acyltransferase</keyword>
<dbReference type="InterPro" id="IPR017861">
    <property type="entry name" value="KAE1/TsaD"/>
</dbReference>
<dbReference type="AlphaFoldDB" id="A0A8T4KT99"/>
<evidence type="ECO:0000259" key="7">
    <source>
        <dbReference type="Pfam" id="PF00814"/>
    </source>
</evidence>
<dbReference type="Gene3D" id="3.30.420.40">
    <property type="match status" value="2"/>
</dbReference>
<keyword evidence="2" id="KW-0808">Transferase</keyword>
<gene>
    <name evidence="8" type="primary">tsaD</name>
    <name evidence="8" type="ORF">J4478_02915</name>
</gene>
<reference evidence="8" key="2">
    <citation type="submission" date="2021-05" db="EMBL/GenBank/DDBJ databases">
        <title>Protein family content uncovers lineage relationships and bacterial pathway maintenance mechanisms in DPANN archaea.</title>
        <authorList>
            <person name="Castelle C.J."/>
            <person name="Meheust R."/>
            <person name="Jaffe A.L."/>
            <person name="Seitz K."/>
            <person name="Gong X."/>
            <person name="Baker B.J."/>
            <person name="Banfield J.F."/>
        </authorList>
    </citation>
    <scope>NUCLEOTIDE SEQUENCE</scope>
    <source>
        <strain evidence="8">RIFCSPLOWO2_01_FULL_43_13</strain>
    </source>
</reference>
<dbReference type="EMBL" id="JAGVWB010000019">
    <property type="protein sequence ID" value="MBS3058328.1"/>
    <property type="molecule type" value="Genomic_DNA"/>
</dbReference>
<keyword evidence="3" id="KW-0819">tRNA processing</keyword>
<evidence type="ECO:0000313" key="8">
    <source>
        <dbReference type="EMBL" id="MBS3058328.1"/>
    </source>
</evidence>
<dbReference type="InterPro" id="IPR043129">
    <property type="entry name" value="ATPase_NBD"/>
</dbReference>
<dbReference type="GO" id="GO:0008033">
    <property type="term" value="P:tRNA processing"/>
    <property type="evidence" value="ECO:0007669"/>
    <property type="project" value="UniProtKB-KW"/>
</dbReference>
<organism evidence="8 9">
    <name type="scientific">Candidatus Iainarchaeum sp</name>
    <dbReference type="NCBI Taxonomy" id="3101447"/>
    <lineage>
        <taxon>Archaea</taxon>
        <taxon>Candidatus Iainarchaeota</taxon>
        <taxon>Candidatus Iainarchaeia</taxon>
        <taxon>Candidatus Iainarchaeales</taxon>
        <taxon>Candidatus Iainarchaeaceae</taxon>
        <taxon>Candidatus Iainarchaeum</taxon>
    </lineage>
</organism>
<dbReference type="GO" id="GO:0000408">
    <property type="term" value="C:EKC/KEOPS complex"/>
    <property type="evidence" value="ECO:0007669"/>
    <property type="project" value="TreeGrafter"/>
</dbReference>
<evidence type="ECO:0000313" key="9">
    <source>
        <dbReference type="Proteomes" id="UP000680185"/>
    </source>
</evidence>
<protein>
    <recommendedName>
        <fullName evidence="1">N(6)-L-threonylcarbamoyladenine synthase</fullName>
        <ecNumber evidence="1">2.3.1.234</ecNumber>
    </recommendedName>
</protein>
<dbReference type="PRINTS" id="PR00789">
    <property type="entry name" value="OSIALOPTASE"/>
</dbReference>
<proteinExistence type="predicted"/>
<accession>A0A8T4KT99</accession>
<name>A0A8T4KT99_9ARCH</name>
<dbReference type="GO" id="GO:0046872">
    <property type="term" value="F:metal ion binding"/>
    <property type="evidence" value="ECO:0007669"/>
    <property type="project" value="UniProtKB-KW"/>
</dbReference>
<feature type="domain" description="Gcp-like" evidence="7">
    <location>
        <begin position="29"/>
        <end position="307"/>
    </location>
</feature>
<comment type="caution">
    <text evidence="8">The sequence shown here is derived from an EMBL/GenBank/DDBJ whole genome shotgun (WGS) entry which is preliminary data.</text>
</comment>
<evidence type="ECO:0000256" key="5">
    <source>
        <dbReference type="ARBA" id="ARBA00023315"/>
    </source>
</evidence>
<dbReference type="SUPFAM" id="SSF53067">
    <property type="entry name" value="Actin-like ATPase domain"/>
    <property type="match status" value="1"/>
</dbReference>
<keyword evidence="4" id="KW-0479">Metal-binding</keyword>
<comment type="catalytic activity">
    <reaction evidence="6">
        <text>L-threonylcarbamoyladenylate + adenosine(37) in tRNA = N(6)-L-threonylcarbamoyladenosine(37) in tRNA + AMP + H(+)</text>
        <dbReference type="Rhea" id="RHEA:37059"/>
        <dbReference type="Rhea" id="RHEA-COMP:10162"/>
        <dbReference type="Rhea" id="RHEA-COMP:10163"/>
        <dbReference type="ChEBI" id="CHEBI:15378"/>
        <dbReference type="ChEBI" id="CHEBI:73682"/>
        <dbReference type="ChEBI" id="CHEBI:74411"/>
        <dbReference type="ChEBI" id="CHEBI:74418"/>
        <dbReference type="ChEBI" id="CHEBI:456215"/>
        <dbReference type="EC" id="2.3.1.234"/>
    </reaction>
</comment>
<dbReference type="Pfam" id="PF00814">
    <property type="entry name" value="TsaD"/>
    <property type="match status" value="1"/>
</dbReference>
<evidence type="ECO:0000256" key="6">
    <source>
        <dbReference type="ARBA" id="ARBA00048117"/>
    </source>
</evidence>
<evidence type="ECO:0000256" key="2">
    <source>
        <dbReference type="ARBA" id="ARBA00022679"/>
    </source>
</evidence>
<dbReference type="PANTHER" id="PTHR11735">
    <property type="entry name" value="TRNA N6-ADENOSINE THREONYLCARBAMOYLTRANSFERASE"/>
    <property type="match status" value="1"/>
</dbReference>
<dbReference type="NCBIfam" id="TIGR00329">
    <property type="entry name" value="gcp_kae1"/>
    <property type="match status" value="1"/>
</dbReference>